<feature type="domain" description="Penicillin binding protein A dimerisation" evidence="8">
    <location>
        <begin position="52"/>
        <end position="138"/>
    </location>
</feature>
<dbReference type="PANTHER" id="PTHR30627:SF24">
    <property type="entry name" value="PENICILLIN-BINDING PROTEIN 4B"/>
    <property type="match status" value="1"/>
</dbReference>
<dbReference type="GO" id="GO:0017001">
    <property type="term" value="P:antibiotic catabolic process"/>
    <property type="evidence" value="ECO:0007669"/>
    <property type="project" value="InterPro"/>
</dbReference>
<gene>
    <name evidence="9" type="ORF">D3250_00345</name>
</gene>
<dbReference type="InterPro" id="IPR012338">
    <property type="entry name" value="Beta-lactam/transpept-like"/>
</dbReference>
<comment type="caution">
    <text evidence="9">The sequence shown here is derived from an EMBL/GenBank/DDBJ whole genome shotgun (WGS) entry which is preliminary data.</text>
</comment>
<dbReference type="InterPro" id="IPR054120">
    <property type="entry name" value="PBPA_dimer"/>
</dbReference>
<dbReference type="AlphaFoldDB" id="A0A3A4F2S3"/>
<keyword evidence="10" id="KW-1185">Reference proteome</keyword>
<feature type="domain" description="Penicillin-binding protein transpeptidase" evidence="7">
    <location>
        <begin position="160"/>
        <end position="464"/>
    </location>
</feature>
<dbReference type="Gene3D" id="3.40.710.10">
    <property type="entry name" value="DD-peptidase/beta-lactamase superfamily"/>
    <property type="match status" value="1"/>
</dbReference>
<dbReference type="Proteomes" id="UP000266615">
    <property type="component" value="Unassembled WGS sequence"/>
</dbReference>
<evidence type="ECO:0000313" key="9">
    <source>
        <dbReference type="EMBL" id="RJN32353.1"/>
    </source>
</evidence>
<dbReference type="InterPro" id="IPR001460">
    <property type="entry name" value="PCN-bd_Tpept"/>
</dbReference>
<dbReference type="Gene3D" id="3.90.1310.10">
    <property type="entry name" value="Penicillin-binding protein 2a (Domain 2)"/>
    <property type="match status" value="1"/>
</dbReference>
<accession>A0A3A4F2S3</accession>
<proteinExistence type="inferred from homology"/>
<dbReference type="GO" id="GO:0071555">
    <property type="term" value="P:cell wall organization"/>
    <property type="evidence" value="ECO:0007669"/>
    <property type="project" value="TreeGrafter"/>
</dbReference>
<evidence type="ECO:0000256" key="3">
    <source>
        <dbReference type="ARBA" id="ARBA00022729"/>
    </source>
</evidence>
<evidence type="ECO:0000256" key="4">
    <source>
        <dbReference type="ARBA" id="ARBA00022801"/>
    </source>
</evidence>
<dbReference type="InterPro" id="IPR050515">
    <property type="entry name" value="Beta-lactam/transpept"/>
</dbReference>
<protein>
    <recommendedName>
        <fullName evidence="2 6">Beta-lactamase</fullName>
        <ecNumber evidence="2 6">3.5.2.6</ecNumber>
    </recommendedName>
</protein>
<dbReference type="GO" id="GO:0046677">
    <property type="term" value="P:response to antibiotic"/>
    <property type="evidence" value="ECO:0007669"/>
    <property type="project" value="UniProtKB-UniRule"/>
</dbReference>
<keyword evidence="5 6" id="KW-0046">Antibiotic resistance</keyword>
<dbReference type="EMBL" id="QYZP01000001">
    <property type="protein sequence ID" value="RJN32353.1"/>
    <property type="molecule type" value="Genomic_DNA"/>
</dbReference>
<dbReference type="GO" id="GO:0008800">
    <property type="term" value="F:beta-lactamase activity"/>
    <property type="evidence" value="ECO:0007669"/>
    <property type="project" value="UniProtKB-UniRule"/>
</dbReference>
<comment type="similarity">
    <text evidence="1 6">Belongs to the class-D beta-lactamase family.</text>
</comment>
<dbReference type="Pfam" id="PF00905">
    <property type="entry name" value="Transpeptidase"/>
    <property type="match status" value="1"/>
</dbReference>
<evidence type="ECO:0000256" key="2">
    <source>
        <dbReference type="ARBA" id="ARBA00012865"/>
    </source>
</evidence>
<evidence type="ECO:0000259" key="7">
    <source>
        <dbReference type="Pfam" id="PF00905"/>
    </source>
</evidence>
<dbReference type="GO" id="GO:0008658">
    <property type="term" value="F:penicillin binding"/>
    <property type="evidence" value="ECO:0007669"/>
    <property type="project" value="InterPro"/>
</dbReference>
<keyword evidence="3" id="KW-0732">Signal</keyword>
<dbReference type="EC" id="3.5.2.6" evidence="2 6"/>
<dbReference type="SUPFAM" id="SSF56601">
    <property type="entry name" value="beta-lactamase/transpeptidase-like"/>
    <property type="match status" value="1"/>
</dbReference>
<reference evidence="9 10" key="1">
    <citation type="submission" date="2018-09" db="EMBL/GenBank/DDBJ databases">
        <title>Nesterenkonia natronophila sp. nov., an alkaliphilic actinobacteriume isolated from a soda lake, and emended description of the genus Nesterenkonia.</title>
        <authorList>
            <person name="Menes R.J."/>
            <person name="Iriarte A."/>
        </authorList>
    </citation>
    <scope>NUCLEOTIDE SEQUENCE [LARGE SCALE GENOMIC DNA]</scope>
    <source>
        <strain evidence="9 10">M8</strain>
    </source>
</reference>
<dbReference type="OrthoDB" id="9766847at2"/>
<evidence type="ECO:0000259" key="8">
    <source>
        <dbReference type="Pfam" id="PF21922"/>
    </source>
</evidence>
<sequence>MNNAIRHTWVVSVVLFLSLFAALSLVQVVFADDLGSDDRNSRQFIADAGAPRGTITVDGSPIAESVASESSQYDYQRVYHDPELYSHLTGYFSVVQGGPSQSGIEGALNDYISGHSDSQFFDRFTALITGDTVMGAQVELTVDPELQRLAYDLIPDDQRGTIIVTDVNNGDVKAMMSKPSYDTNELAVHSGTEYQENMERLEDQSGLHVNYNVAVNRPIFPGSSFKLVTALAMLESGEYEIDTQLENPARLELPQSDRTLPNFVAGNCAQRSEAELNWIFAESCNTPFAEAAIELGGDSLLEAAEAYGWNEAMRIPVYVQSSRFPEVSSDAELAYASIGQASVTATPLQMNMAAAAIGNSGTLMKPQMVDTVRGSDLQILSNPEPEVLSEVMDESVADELNEMMISVVEEGTGWRADSGRFQVAAKTGTAERGTSPETYNSWITGFAPADDPEYAVTVVYEEVDFNVGPELTGPQMLTMLEAVIDE</sequence>
<dbReference type="GO" id="GO:0005886">
    <property type="term" value="C:plasma membrane"/>
    <property type="evidence" value="ECO:0007669"/>
    <property type="project" value="TreeGrafter"/>
</dbReference>
<evidence type="ECO:0000256" key="6">
    <source>
        <dbReference type="RuleBase" id="RU361140"/>
    </source>
</evidence>
<dbReference type="GO" id="GO:0071972">
    <property type="term" value="F:peptidoglycan L,D-transpeptidase activity"/>
    <property type="evidence" value="ECO:0007669"/>
    <property type="project" value="TreeGrafter"/>
</dbReference>
<dbReference type="PANTHER" id="PTHR30627">
    <property type="entry name" value="PEPTIDOGLYCAN D,D-TRANSPEPTIDASE"/>
    <property type="match status" value="1"/>
</dbReference>
<dbReference type="InterPro" id="IPR002137">
    <property type="entry name" value="Beta-lactam_class-D_AS"/>
</dbReference>
<evidence type="ECO:0000313" key="10">
    <source>
        <dbReference type="Proteomes" id="UP000266615"/>
    </source>
</evidence>
<organism evidence="9 10">
    <name type="scientific">Nesterenkonia natronophila</name>
    <dbReference type="NCBI Taxonomy" id="2174932"/>
    <lineage>
        <taxon>Bacteria</taxon>
        <taxon>Bacillati</taxon>
        <taxon>Actinomycetota</taxon>
        <taxon>Actinomycetes</taxon>
        <taxon>Micrococcales</taxon>
        <taxon>Micrococcaceae</taxon>
        <taxon>Nesterenkonia</taxon>
    </lineage>
</organism>
<evidence type="ECO:0000256" key="1">
    <source>
        <dbReference type="ARBA" id="ARBA00007898"/>
    </source>
</evidence>
<keyword evidence="4 6" id="KW-0378">Hydrolase</keyword>
<dbReference type="Pfam" id="PF21922">
    <property type="entry name" value="PBP_dimer_2"/>
    <property type="match status" value="1"/>
</dbReference>
<dbReference type="PROSITE" id="PS00337">
    <property type="entry name" value="BETA_LACTAMASE_D"/>
    <property type="match status" value="1"/>
</dbReference>
<name>A0A3A4F2S3_9MICC</name>
<dbReference type="RefSeq" id="WP_119901399.1">
    <property type="nucleotide sequence ID" value="NZ_QYZP01000001.1"/>
</dbReference>
<comment type="catalytic activity">
    <reaction evidence="6">
        <text>a beta-lactam + H2O = a substituted beta-amino acid</text>
        <dbReference type="Rhea" id="RHEA:20401"/>
        <dbReference type="ChEBI" id="CHEBI:15377"/>
        <dbReference type="ChEBI" id="CHEBI:35627"/>
        <dbReference type="ChEBI" id="CHEBI:140347"/>
        <dbReference type="EC" id="3.5.2.6"/>
    </reaction>
</comment>
<evidence type="ECO:0000256" key="5">
    <source>
        <dbReference type="ARBA" id="ARBA00023251"/>
    </source>
</evidence>